<comment type="caution">
    <text evidence="1">The sequence shown here is derived from an EMBL/GenBank/DDBJ whole genome shotgun (WGS) entry which is preliminary data.</text>
</comment>
<dbReference type="Proteomes" id="UP001352533">
    <property type="component" value="Unassembled WGS sequence"/>
</dbReference>
<accession>A0ABU7QPQ4</accession>
<reference evidence="1 2" key="1">
    <citation type="journal article" date="2022" name="Front. Microbiol.">
        <title>Commensal bacteria contribute to the growth of multidrug-resistant Avibacterium paragallinarum in chickens.</title>
        <authorList>
            <person name="Zhu J."/>
            <person name="Chen Y."/>
            <person name="Wu Y."/>
            <person name="Wang Y."/>
            <person name="Zhu K."/>
        </authorList>
    </citation>
    <scope>NUCLEOTIDE SEQUENCE [LARGE SCALE GENOMIC DNA]</scope>
    <source>
        <strain evidence="1 2">AV12</strain>
    </source>
</reference>
<dbReference type="RefSeq" id="WP_194751073.1">
    <property type="nucleotide sequence ID" value="NZ_JACEWB010000008.1"/>
</dbReference>
<sequence>MFYLTNYNLGKFLAKLDFNEAFYNYRYSYYNNELKEFDIDLDFFTKDEAKNLVIAERIYFDLKIEIDKYLIIEKKNNQTKWVFEIHNSSFHADKDCEKLKSFFSNYQMPNVENADEYRAYFEEILPELEVLNEYDELLKFADMIKEKFSLEEDSNFIVKHYLTPVNKKNSGIVDIVVDINEKIEEFKVITKEVSKNDIRSAYFKKNDNEEDGEYFERIYKLRKEIYSQMLFFYISKTLEKGLEINEELLKLTGFSPCSCCKK</sequence>
<protein>
    <submittedName>
        <fullName evidence="1">Uncharacterized protein</fullName>
    </submittedName>
</protein>
<evidence type="ECO:0000313" key="1">
    <source>
        <dbReference type="EMBL" id="MEE6112581.1"/>
    </source>
</evidence>
<proteinExistence type="predicted"/>
<name>A0ABU7QPQ4_AVIPA</name>
<gene>
    <name evidence="1" type="ORF">M5S25_05115</name>
</gene>
<organism evidence="1 2">
    <name type="scientific">Avibacterium paragallinarum</name>
    <name type="common">Haemophilus gallinarum</name>
    <dbReference type="NCBI Taxonomy" id="728"/>
    <lineage>
        <taxon>Bacteria</taxon>
        <taxon>Pseudomonadati</taxon>
        <taxon>Pseudomonadota</taxon>
        <taxon>Gammaproteobacteria</taxon>
        <taxon>Pasteurellales</taxon>
        <taxon>Pasteurellaceae</taxon>
        <taxon>Avibacterium</taxon>
    </lineage>
</organism>
<evidence type="ECO:0000313" key="2">
    <source>
        <dbReference type="Proteomes" id="UP001352533"/>
    </source>
</evidence>
<dbReference type="EMBL" id="JAMDKS010000008">
    <property type="protein sequence ID" value="MEE6112581.1"/>
    <property type="molecule type" value="Genomic_DNA"/>
</dbReference>
<keyword evidence="2" id="KW-1185">Reference proteome</keyword>